<dbReference type="Proteomes" id="UP001064048">
    <property type="component" value="Chromosome 21"/>
</dbReference>
<keyword evidence="2" id="KW-1185">Reference proteome</keyword>
<protein>
    <submittedName>
        <fullName evidence="1">Uncharacterized protein</fullName>
    </submittedName>
</protein>
<proteinExistence type="predicted"/>
<evidence type="ECO:0000313" key="2">
    <source>
        <dbReference type="Proteomes" id="UP001064048"/>
    </source>
</evidence>
<dbReference type="EMBL" id="CM046121">
    <property type="protein sequence ID" value="KAI8433996.1"/>
    <property type="molecule type" value="Genomic_DNA"/>
</dbReference>
<evidence type="ECO:0000313" key="1">
    <source>
        <dbReference type="EMBL" id="KAI8433996.1"/>
    </source>
</evidence>
<comment type="caution">
    <text evidence="1">The sequence shown here is derived from an EMBL/GenBank/DDBJ whole genome shotgun (WGS) entry which is preliminary data.</text>
</comment>
<gene>
    <name evidence="1" type="ORF">MSG28_012147</name>
</gene>
<name>A0ACC0KD53_CHOFU</name>
<sequence>MRLFICSFVLFVCVSEVLSVYDYHARVGIPKAEILLQSENNIGVLGRIVGGAQATQFAYPYQAGVVVTLTSGWTSVCGGSLISNTRVLSAAHCWWDGRAQARTFQVVLGSLTLFSGGTRIDTSDVVVHGSWEPPNVMFDIAMVKITKVNYDRREPWSSSVKSDTTSSDQLRRRLLMLRLVPLMSGDIQLPKTVVPLAPFTVVQYVRIHFIIAVGYSIQAIPLPATADVNRDFAGLTAVASGFGKTSDAQNSFPPTTSLHHVTLQVITNAVCQQSYNDADVSIHGSHLCTSGAQGVGTCDGDSGGPLTAVWNNQRILIGVVSFGPDGGCQSGIPSVFTRVTSYLTWIQGNM</sequence>
<accession>A0ACC0KD53</accession>
<reference evidence="1 2" key="1">
    <citation type="journal article" date="2022" name="Genome Biol. Evol.">
        <title>The Spruce Budworm Genome: Reconstructing the Evolutionary History of Antifreeze Proteins.</title>
        <authorList>
            <person name="Beliveau C."/>
            <person name="Gagne P."/>
            <person name="Picq S."/>
            <person name="Vernygora O."/>
            <person name="Keeling C.I."/>
            <person name="Pinkney K."/>
            <person name="Doucet D."/>
            <person name="Wen F."/>
            <person name="Johnston J.S."/>
            <person name="Maaroufi H."/>
            <person name="Boyle B."/>
            <person name="Laroche J."/>
            <person name="Dewar K."/>
            <person name="Juretic N."/>
            <person name="Blackburn G."/>
            <person name="Nisole A."/>
            <person name="Brunet B."/>
            <person name="Brandao M."/>
            <person name="Lumley L."/>
            <person name="Duan J."/>
            <person name="Quan G."/>
            <person name="Lucarotti C.J."/>
            <person name="Roe A.D."/>
            <person name="Sperling F.A.H."/>
            <person name="Levesque R.C."/>
            <person name="Cusson M."/>
        </authorList>
    </citation>
    <scope>NUCLEOTIDE SEQUENCE [LARGE SCALE GENOMIC DNA]</scope>
    <source>
        <strain evidence="1">Glfc:IPQL:Cfum</strain>
    </source>
</reference>
<organism evidence="1 2">
    <name type="scientific">Choristoneura fumiferana</name>
    <name type="common">Spruce budworm moth</name>
    <name type="synonym">Archips fumiferana</name>
    <dbReference type="NCBI Taxonomy" id="7141"/>
    <lineage>
        <taxon>Eukaryota</taxon>
        <taxon>Metazoa</taxon>
        <taxon>Ecdysozoa</taxon>
        <taxon>Arthropoda</taxon>
        <taxon>Hexapoda</taxon>
        <taxon>Insecta</taxon>
        <taxon>Pterygota</taxon>
        <taxon>Neoptera</taxon>
        <taxon>Endopterygota</taxon>
        <taxon>Lepidoptera</taxon>
        <taxon>Glossata</taxon>
        <taxon>Ditrysia</taxon>
        <taxon>Tortricoidea</taxon>
        <taxon>Tortricidae</taxon>
        <taxon>Tortricinae</taxon>
        <taxon>Choristoneura</taxon>
    </lineage>
</organism>